<feature type="transmembrane region" description="Helical" evidence="1">
    <location>
        <begin position="119"/>
        <end position="140"/>
    </location>
</feature>
<dbReference type="Pfam" id="PF13346">
    <property type="entry name" value="ABC2_membrane_5"/>
    <property type="match status" value="1"/>
</dbReference>
<feature type="transmembrane region" description="Helical" evidence="1">
    <location>
        <begin position="181"/>
        <end position="201"/>
    </location>
</feature>
<dbReference type="EMBL" id="VMHE01000005">
    <property type="protein sequence ID" value="TSJ66181.1"/>
    <property type="molecule type" value="Genomic_DNA"/>
</dbReference>
<dbReference type="OrthoDB" id="4187110at2"/>
<dbReference type="InterPro" id="IPR025699">
    <property type="entry name" value="ABC2_memb-like"/>
</dbReference>
<keyword evidence="3" id="KW-1185">Reference proteome</keyword>
<comment type="caution">
    <text evidence="2">The sequence shown here is derived from an EMBL/GenBank/DDBJ whole genome shotgun (WGS) entry which is preliminary data.</text>
</comment>
<evidence type="ECO:0000313" key="2">
    <source>
        <dbReference type="EMBL" id="TSJ66181.1"/>
    </source>
</evidence>
<dbReference type="PANTHER" id="PTHR43471">
    <property type="entry name" value="ABC TRANSPORTER PERMEASE"/>
    <property type="match status" value="1"/>
</dbReference>
<protein>
    <submittedName>
        <fullName evidence="2">ABC transporter permease</fullName>
    </submittedName>
</protein>
<accession>A0A556PP63</accession>
<sequence>MQWTVILKKELTENWRNFKWIWVPIVFILISIMDPISTYYMPIIIESAGGLPEGTIIDIPMPNPSEAMMMSFSQLNIIGVLILTVISMGTISGEIKSGVYELVLAKPVKYTNYVTAKFFSYWLLMIVSLFLGLLASWYYINLLFGDLAFSQLIVAALFYACWLTLLIAIVILYNTWFKSPGLIAFLSIITVIILSVMTNIFSHVLGWSPAKITEYIAIYLHTGDLDTEIWFSSLIALLVSLSCLLFAIVSLRNKAID</sequence>
<dbReference type="AlphaFoldDB" id="A0A556PP63"/>
<feature type="transmembrane region" description="Helical" evidence="1">
    <location>
        <begin position="152"/>
        <end position="174"/>
    </location>
</feature>
<name>A0A556PP63_9BACI</name>
<keyword evidence="1" id="KW-1133">Transmembrane helix</keyword>
<reference evidence="2 3" key="1">
    <citation type="submission" date="2019-07" db="EMBL/GenBank/DDBJ databases">
        <title>Allobacillus sp. nov. SKP isolated from shrimp paste of Euphausiacea.</title>
        <authorList>
            <person name="Kanchanasin P."/>
            <person name="Tanasupawat S."/>
            <person name="Shi W."/>
            <person name="Wu L."/>
            <person name="Ma J."/>
        </authorList>
    </citation>
    <scope>NUCLEOTIDE SEQUENCE [LARGE SCALE GENOMIC DNA]</scope>
    <source>
        <strain evidence="2 3">SKP4-8</strain>
    </source>
</reference>
<gene>
    <name evidence="2" type="ORF">FPQ13_04730</name>
</gene>
<keyword evidence="1" id="KW-0812">Transmembrane</keyword>
<feature type="transmembrane region" description="Helical" evidence="1">
    <location>
        <begin position="20"/>
        <end position="41"/>
    </location>
</feature>
<dbReference type="Proteomes" id="UP000316425">
    <property type="component" value="Unassembled WGS sequence"/>
</dbReference>
<feature type="transmembrane region" description="Helical" evidence="1">
    <location>
        <begin position="229"/>
        <end position="251"/>
    </location>
</feature>
<feature type="transmembrane region" description="Helical" evidence="1">
    <location>
        <begin position="67"/>
        <end position="86"/>
    </location>
</feature>
<proteinExistence type="predicted"/>
<organism evidence="2 3">
    <name type="scientific">Allobacillus salarius</name>
    <dbReference type="NCBI Taxonomy" id="1955272"/>
    <lineage>
        <taxon>Bacteria</taxon>
        <taxon>Bacillati</taxon>
        <taxon>Bacillota</taxon>
        <taxon>Bacilli</taxon>
        <taxon>Bacillales</taxon>
        <taxon>Bacillaceae</taxon>
        <taxon>Allobacillus</taxon>
    </lineage>
</organism>
<keyword evidence="1" id="KW-0472">Membrane</keyword>
<dbReference type="RefSeq" id="WP_144088180.1">
    <property type="nucleotide sequence ID" value="NZ_VMHE01000005.1"/>
</dbReference>
<evidence type="ECO:0000256" key="1">
    <source>
        <dbReference type="SAM" id="Phobius"/>
    </source>
</evidence>
<evidence type="ECO:0000313" key="3">
    <source>
        <dbReference type="Proteomes" id="UP000316425"/>
    </source>
</evidence>